<dbReference type="GeneID" id="14922960"/>
<dbReference type="VEuPathDB" id="AmoebaDB:ACA1_157820"/>
<evidence type="ECO:0000256" key="8">
    <source>
        <dbReference type="SAM" id="MobiDB-lite"/>
    </source>
</evidence>
<evidence type="ECO:0000256" key="2">
    <source>
        <dbReference type="ARBA" id="ARBA00007879"/>
    </source>
</evidence>
<dbReference type="InterPro" id="IPR032862">
    <property type="entry name" value="ALKBH6"/>
</dbReference>
<reference evidence="10 11" key="1">
    <citation type="journal article" date="2013" name="Genome Biol.">
        <title>Genome of Acanthamoeba castellanii highlights extensive lateral gene transfer and early evolution of tyrosine kinase signaling.</title>
        <authorList>
            <person name="Clarke M."/>
            <person name="Lohan A.J."/>
            <person name="Liu B."/>
            <person name="Lagkouvardos I."/>
            <person name="Roy S."/>
            <person name="Zafar N."/>
            <person name="Bertelli C."/>
            <person name="Schilde C."/>
            <person name="Kianianmomeni A."/>
            <person name="Burglin T.R."/>
            <person name="Frech C."/>
            <person name="Turcotte B."/>
            <person name="Kopec K.O."/>
            <person name="Synnott J.M."/>
            <person name="Choo C."/>
            <person name="Paponov I."/>
            <person name="Finkler A."/>
            <person name="Soon Heng Tan C."/>
            <person name="Hutchins A.P."/>
            <person name="Weinmeier T."/>
            <person name="Rattei T."/>
            <person name="Chu J.S."/>
            <person name="Gimenez G."/>
            <person name="Irimia M."/>
            <person name="Rigden D.J."/>
            <person name="Fitzpatrick D.A."/>
            <person name="Lorenzo-Morales J."/>
            <person name="Bateman A."/>
            <person name="Chiu C.H."/>
            <person name="Tang P."/>
            <person name="Hegemann P."/>
            <person name="Fromm H."/>
            <person name="Raoult D."/>
            <person name="Greub G."/>
            <person name="Miranda-Saavedra D."/>
            <person name="Chen N."/>
            <person name="Nash P."/>
            <person name="Ginger M.L."/>
            <person name="Horn M."/>
            <person name="Schaap P."/>
            <person name="Caler L."/>
            <person name="Loftus B."/>
        </authorList>
    </citation>
    <scope>NUCLEOTIDE SEQUENCE [LARGE SCALE GENOMIC DNA]</scope>
    <source>
        <strain evidence="10 11">Neff</strain>
    </source>
</reference>
<keyword evidence="3" id="KW-0479">Metal-binding</keyword>
<evidence type="ECO:0000256" key="7">
    <source>
        <dbReference type="ARBA" id="ARBA00023242"/>
    </source>
</evidence>
<comment type="subcellular location">
    <subcellularLocation>
        <location evidence="1">Nucleus</location>
    </subcellularLocation>
</comment>
<dbReference type="InterPro" id="IPR005123">
    <property type="entry name" value="Oxoglu/Fe-dep_dioxygenase_dom"/>
</dbReference>
<comment type="similarity">
    <text evidence="2">Belongs to the alkB family.</text>
</comment>
<dbReference type="Proteomes" id="UP000011083">
    <property type="component" value="Unassembled WGS sequence"/>
</dbReference>
<dbReference type="RefSeq" id="XP_004348498.1">
    <property type="nucleotide sequence ID" value="XM_004348448.1"/>
</dbReference>
<feature type="region of interest" description="Disordered" evidence="8">
    <location>
        <begin position="1"/>
        <end position="29"/>
    </location>
</feature>
<dbReference type="PANTHER" id="PTHR46030:SF1">
    <property type="entry name" value="ALPHA-KETOGLUTARATE-DEPENDENT DIOXYGENASE ALKB HOMOLOG 6"/>
    <property type="match status" value="1"/>
</dbReference>
<evidence type="ECO:0000256" key="4">
    <source>
        <dbReference type="ARBA" id="ARBA00022964"/>
    </source>
</evidence>
<evidence type="ECO:0000259" key="9">
    <source>
        <dbReference type="PROSITE" id="PS51471"/>
    </source>
</evidence>
<sequence>MDEEHRTVVDEDDEAERAPEPLSPGEGAIAGLPGATYVSRALSPAFAYRLARNAGKVGVKPARYGITGKGGPKVLPYGSRLAYPDWLEELVDRLQALGAMQKRPTQVSVNHYVPHPEPYRLVPHIDSNTGQQVVIVSLLSYCCLDFYRNSGRKDLSVLDPEDTREPAVSLLLEPGSALILTGEAYREFGHGIAPRLTDEVSTELGNYHLLTSLDKSATTTTTRSARISLALWSPE</sequence>
<feature type="domain" description="Fe2OG dioxygenase" evidence="9">
    <location>
        <begin position="103"/>
        <end position="235"/>
    </location>
</feature>
<dbReference type="Pfam" id="PF13532">
    <property type="entry name" value="2OG-FeII_Oxy_2"/>
    <property type="match status" value="1"/>
</dbReference>
<evidence type="ECO:0000256" key="3">
    <source>
        <dbReference type="ARBA" id="ARBA00022723"/>
    </source>
</evidence>
<dbReference type="AlphaFoldDB" id="L8HA24"/>
<evidence type="ECO:0000313" key="10">
    <source>
        <dbReference type="EMBL" id="ELR22040.1"/>
    </source>
</evidence>
<dbReference type="SUPFAM" id="SSF51197">
    <property type="entry name" value="Clavaminate synthase-like"/>
    <property type="match status" value="1"/>
</dbReference>
<dbReference type="KEGG" id="acan:ACA1_157820"/>
<name>L8HA24_ACACF</name>
<dbReference type="PROSITE" id="PS51471">
    <property type="entry name" value="FE2OG_OXY"/>
    <property type="match status" value="1"/>
</dbReference>
<evidence type="ECO:0000256" key="6">
    <source>
        <dbReference type="ARBA" id="ARBA00023004"/>
    </source>
</evidence>
<accession>L8HA24</accession>
<keyword evidence="7" id="KW-0539">Nucleus</keyword>
<organism evidence="10 11">
    <name type="scientific">Acanthamoeba castellanii (strain ATCC 30010 / Neff)</name>
    <dbReference type="NCBI Taxonomy" id="1257118"/>
    <lineage>
        <taxon>Eukaryota</taxon>
        <taxon>Amoebozoa</taxon>
        <taxon>Discosea</taxon>
        <taxon>Longamoebia</taxon>
        <taxon>Centramoebida</taxon>
        <taxon>Acanthamoebidae</taxon>
        <taxon>Acanthamoeba</taxon>
    </lineage>
</organism>
<evidence type="ECO:0000313" key="11">
    <source>
        <dbReference type="Proteomes" id="UP000011083"/>
    </source>
</evidence>
<evidence type="ECO:0000256" key="1">
    <source>
        <dbReference type="ARBA" id="ARBA00004123"/>
    </source>
</evidence>
<dbReference type="PANTHER" id="PTHR46030">
    <property type="entry name" value="ALPHA-KETOGLUTARATE-DEPENDENT DIOXYGENASE ALKB HOMOLOG 6"/>
    <property type="match status" value="1"/>
</dbReference>
<keyword evidence="6" id="KW-0408">Iron</keyword>
<gene>
    <name evidence="10" type="ORF">ACA1_157820</name>
</gene>
<proteinExistence type="inferred from homology"/>
<keyword evidence="11" id="KW-1185">Reference proteome</keyword>
<dbReference type="InterPro" id="IPR027450">
    <property type="entry name" value="AlkB-like"/>
</dbReference>
<dbReference type="GO" id="GO:0005634">
    <property type="term" value="C:nucleus"/>
    <property type="evidence" value="ECO:0007669"/>
    <property type="project" value="UniProtKB-SubCell"/>
</dbReference>
<dbReference type="EMBL" id="KB007890">
    <property type="protein sequence ID" value="ELR22040.1"/>
    <property type="molecule type" value="Genomic_DNA"/>
</dbReference>
<keyword evidence="4" id="KW-0223">Dioxygenase</keyword>
<dbReference type="Gene3D" id="2.60.120.1520">
    <property type="match status" value="1"/>
</dbReference>
<protein>
    <recommendedName>
        <fullName evidence="9">Fe2OG dioxygenase domain-containing protein</fullName>
    </recommendedName>
</protein>
<dbReference type="OrthoDB" id="412814at2759"/>
<evidence type="ECO:0000256" key="5">
    <source>
        <dbReference type="ARBA" id="ARBA00023002"/>
    </source>
</evidence>
<dbReference type="GO" id="GO:0051213">
    <property type="term" value="F:dioxygenase activity"/>
    <property type="evidence" value="ECO:0007669"/>
    <property type="project" value="UniProtKB-KW"/>
</dbReference>
<keyword evidence="5" id="KW-0560">Oxidoreductase</keyword>
<dbReference type="GO" id="GO:0046872">
    <property type="term" value="F:metal ion binding"/>
    <property type="evidence" value="ECO:0007669"/>
    <property type="project" value="UniProtKB-KW"/>
</dbReference>